<evidence type="ECO:0000313" key="3">
    <source>
        <dbReference type="EMBL" id="MBB5107473.1"/>
    </source>
</evidence>
<dbReference type="AlphaFoldDB" id="A0A5P2X009"/>
<dbReference type="EMBL" id="CP023690">
    <property type="protein sequence ID" value="QEV57771.1"/>
    <property type="molecule type" value="Genomic_DNA"/>
</dbReference>
<keyword evidence="2" id="KW-0472">Membrane</keyword>
<evidence type="ECO:0000313" key="5">
    <source>
        <dbReference type="Proteomes" id="UP000326505"/>
    </source>
</evidence>
<keyword evidence="2" id="KW-0812">Transmembrane</keyword>
<dbReference type="Proteomes" id="UP000549009">
    <property type="component" value="Unassembled WGS sequence"/>
</dbReference>
<evidence type="ECO:0000256" key="2">
    <source>
        <dbReference type="SAM" id="Phobius"/>
    </source>
</evidence>
<dbReference type="KEGG" id="sspb:CP982_02805"/>
<feature type="transmembrane region" description="Helical" evidence="2">
    <location>
        <begin position="91"/>
        <end position="116"/>
    </location>
</feature>
<name>A0A5P2X009_STRST</name>
<reference evidence="4 5" key="1">
    <citation type="submission" date="2017-09" db="EMBL/GenBank/DDBJ databases">
        <authorList>
            <person name="Lee N."/>
            <person name="Cho B.-K."/>
        </authorList>
    </citation>
    <scope>NUCLEOTIDE SEQUENCE [LARGE SCALE GENOMIC DNA]</scope>
    <source>
        <strain evidence="4 5">ATCC 27465</strain>
    </source>
</reference>
<feature type="transmembrane region" description="Helical" evidence="2">
    <location>
        <begin position="128"/>
        <end position="149"/>
    </location>
</feature>
<keyword evidence="6" id="KW-1185">Reference proteome</keyword>
<protein>
    <submittedName>
        <fullName evidence="4">Uncharacterized protein</fullName>
    </submittedName>
</protein>
<dbReference type="OrthoDB" id="4217525at2"/>
<feature type="region of interest" description="Disordered" evidence="1">
    <location>
        <begin position="150"/>
        <end position="169"/>
    </location>
</feature>
<evidence type="ECO:0000256" key="1">
    <source>
        <dbReference type="SAM" id="MobiDB-lite"/>
    </source>
</evidence>
<gene>
    <name evidence="4" type="ORF">CP982_02805</name>
    <name evidence="3" type="ORF">FHS40_006590</name>
</gene>
<organism evidence="4 5">
    <name type="scientific">Streptomyces spectabilis</name>
    <dbReference type="NCBI Taxonomy" id="68270"/>
    <lineage>
        <taxon>Bacteria</taxon>
        <taxon>Bacillati</taxon>
        <taxon>Actinomycetota</taxon>
        <taxon>Actinomycetes</taxon>
        <taxon>Kitasatosporales</taxon>
        <taxon>Streptomycetaceae</taxon>
        <taxon>Streptomyces</taxon>
    </lineage>
</organism>
<reference evidence="3 6" key="2">
    <citation type="submission" date="2020-08" db="EMBL/GenBank/DDBJ databases">
        <title>Genomic Encyclopedia of Type Strains, Phase III (KMG-III): the genomes of soil and plant-associated and newly described type strains.</title>
        <authorList>
            <person name="Whitman W."/>
        </authorList>
    </citation>
    <scope>NUCLEOTIDE SEQUENCE [LARGE SCALE GENOMIC DNA]</scope>
    <source>
        <strain evidence="3 6">CECT 3146</strain>
    </source>
</reference>
<keyword evidence="2" id="KW-1133">Transmembrane helix</keyword>
<evidence type="ECO:0000313" key="4">
    <source>
        <dbReference type="EMBL" id="QEV57771.1"/>
    </source>
</evidence>
<dbReference type="RefSeq" id="WP_150508978.1">
    <property type="nucleotide sequence ID" value="NZ_BMSQ01000013.1"/>
</dbReference>
<dbReference type="Proteomes" id="UP000326505">
    <property type="component" value="Chromosome"/>
</dbReference>
<proteinExistence type="predicted"/>
<sequence length="207" mass="22538">MPHAEMSESSAALEHTLEQALRSREFRDAARRIKNVPSAVQLRTRARRARRAILAKADEEYTRYVRARAAADRCGPRRRCAGAVCRAGGRAALLSTLVPVLSAVTAEVLLLTGLALATFTERQYLPEAFMTVGLIAATVAVGSALPDLARSPGRTTRRRAVPEAAARPAPDRTIEQARAAWHMALLERGVMPFLLSCLTELRPEDTG</sequence>
<evidence type="ECO:0000313" key="6">
    <source>
        <dbReference type="Proteomes" id="UP000549009"/>
    </source>
</evidence>
<accession>A0A5P2X009</accession>
<dbReference type="EMBL" id="JACHJD010000013">
    <property type="protein sequence ID" value="MBB5107473.1"/>
    <property type="molecule type" value="Genomic_DNA"/>
</dbReference>